<dbReference type="Proteomes" id="UP000011603">
    <property type="component" value="Unassembled WGS sequence"/>
</dbReference>
<keyword evidence="7" id="KW-1185">Reference proteome</keyword>
<dbReference type="SUPFAM" id="SSF46785">
    <property type="entry name" value="Winged helix' DNA-binding domain"/>
    <property type="match status" value="1"/>
</dbReference>
<reference evidence="3 8" key="4">
    <citation type="submission" date="2014-04" db="EMBL/GenBank/DDBJ databases">
        <title>Transcriptional profiles of Haloferax mediterranei on the basis of nitrogen availability.</title>
        <authorList>
            <person name="Bautista V."/>
        </authorList>
    </citation>
    <scope>NUCLEOTIDE SEQUENCE [LARGE SCALE GENOMIC DNA]</scope>
    <source>
        <strain evidence="3">ATCC 33500</strain>
        <strain evidence="8">ATCC 33500 / DSM 1411 / JCM 8866 / NBRC 14739 / NCIMB 2177 / R-4</strain>
    </source>
</reference>
<dbReference type="EMBL" id="AOLO01000011">
    <property type="protein sequence ID" value="ELZ99425.1"/>
    <property type="molecule type" value="Genomic_DNA"/>
</dbReference>
<dbReference type="Proteomes" id="UP000299011">
    <property type="component" value="Chromosome"/>
</dbReference>
<feature type="compositionally biased region" description="Polar residues" evidence="1">
    <location>
        <begin position="97"/>
        <end position="113"/>
    </location>
</feature>
<dbReference type="EMBL" id="CP001868">
    <property type="protein sequence ID" value="AFK19881.1"/>
    <property type="molecule type" value="Genomic_DNA"/>
</dbReference>
<dbReference type="AlphaFoldDB" id="I3R6M1"/>
<dbReference type="HOGENOM" id="CLU_124803_1_0_2"/>
<reference evidence="2" key="5">
    <citation type="submission" date="2014-05" db="EMBL/GenBank/DDBJ databases">
        <authorList>
            <person name="Wang L."/>
            <person name="Yang H."/>
            <person name="Xiang H."/>
        </authorList>
    </citation>
    <scope>NUCLEOTIDE SEQUENCE</scope>
    <source>
        <strain evidence="2">CGMCC 1.2087</strain>
    </source>
</reference>
<accession>I3R6M1</accession>
<evidence type="ECO:0000313" key="2">
    <source>
        <dbReference type="EMBL" id="AFK19881.1"/>
    </source>
</evidence>
<dbReference type="OrthoDB" id="10985at2157"/>
<dbReference type="RefSeq" id="WP_004059602.1">
    <property type="nucleotide sequence ID" value="NC_017941.2"/>
</dbReference>
<reference evidence="2 6" key="2">
    <citation type="journal article" date="2012" name="J. Bacteriol.">
        <title>Complete genome sequence of the metabolically versatile halophilic archaeon Haloferax mediterranei, a poly(3-hydroxybutyrate-co-3-hydroxyvalerate) producer.</title>
        <authorList>
            <person name="Han J."/>
            <person name="Zhang F."/>
            <person name="Hou J."/>
            <person name="Liu X."/>
            <person name="Li M."/>
            <person name="Liu H."/>
            <person name="Cai L."/>
            <person name="Zhang B."/>
            <person name="Chen Y."/>
            <person name="Zhou J."/>
            <person name="Hu S."/>
            <person name="Xiang H."/>
        </authorList>
    </citation>
    <scope>NUCLEOTIDE SEQUENCE [LARGE SCALE GENOMIC DNA]</scope>
    <source>
        <strain evidence="6">ATCC 33500 / DSM 1411 / JCM 8866 / NBRC 14739 / NCIMB 2177 / R-4</strain>
        <strain evidence="2">CGMCC 1.2087</strain>
    </source>
</reference>
<dbReference type="PaxDb" id="523841-HFX_2192"/>
<name>I3R6M1_HALMT</name>
<reference evidence="4 7" key="3">
    <citation type="journal article" date="2014" name="PLoS Genet.">
        <title>Phylogenetically driven sequencing of extremely halophilic archaea reveals strategies for static and dynamic osmo-response.</title>
        <authorList>
            <person name="Becker E.A."/>
            <person name="Seitzer P.M."/>
            <person name="Tritt A."/>
            <person name="Larsen D."/>
            <person name="Krusor M."/>
            <person name="Yao A.I."/>
            <person name="Wu D."/>
            <person name="Madern D."/>
            <person name="Eisen J.A."/>
            <person name="Darling A.E."/>
            <person name="Facciotti M.T."/>
        </authorList>
    </citation>
    <scope>NUCLEOTIDE SEQUENCE [LARGE SCALE GENOMIC DNA]</scope>
    <source>
        <strain evidence="4">ATCC 33500</strain>
        <strain evidence="7">ATCC 33500 / DSM 1411 / JCM 8866 / NBRC 14739 / NCIMB 2177 / R-4</strain>
    </source>
</reference>
<evidence type="ECO:0000313" key="8">
    <source>
        <dbReference type="Proteomes" id="UP000027075"/>
    </source>
</evidence>
<evidence type="ECO:0000313" key="4">
    <source>
        <dbReference type="EMBL" id="ELZ99425.1"/>
    </source>
</evidence>
<organism evidence="2 6">
    <name type="scientific">Haloferax mediterranei (strain ATCC 33500 / DSM 1411 / JCM 8866 / NBRC 14739 / NCIMB 2177 / R-4)</name>
    <name type="common">Halobacterium mediterranei</name>
    <dbReference type="NCBI Taxonomy" id="523841"/>
    <lineage>
        <taxon>Archaea</taxon>
        <taxon>Methanobacteriati</taxon>
        <taxon>Methanobacteriota</taxon>
        <taxon>Stenosarchaea group</taxon>
        <taxon>Halobacteria</taxon>
        <taxon>Halobacteriales</taxon>
        <taxon>Haloferacaceae</taxon>
        <taxon>Haloferax</taxon>
    </lineage>
</organism>
<evidence type="ECO:0000313" key="3">
    <source>
        <dbReference type="EMBL" id="AHZ23260.1"/>
    </source>
</evidence>
<sequence>MSTNPLSDALEPDFQTVFDALTSQQCRTVLRHLDSPMTASEIADTCNLPRSTVYRKLEQMVDAGLLDKRGDKREAAQYALGFDEVVVTHTSGELDLSVSSPSRSASDQLSQLWSEVRKETGQRE</sequence>
<gene>
    <name evidence="2" type="primary">arsR</name>
    <name evidence="2" type="ordered locus">HFX_2192</name>
    <name evidence="3" type="ORF">BM92_11705</name>
    <name evidence="4" type="ORF">C439_12764</name>
    <name evidence="5" type="ORF">E6P09_00730</name>
</gene>
<evidence type="ECO:0000313" key="5">
    <source>
        <dbReference type="EMBL" id="QCQ73878.1"/>
    </source>
</evidence>
<dbReference type="Proteomes" id="UP000006469">
    <property type="component" value="Chromosome"/>
</dbReference>
<proteinExistence type="predicted"/>
<evidence type="ECO:0000313" key="6">
    <source>
        <dbReference type="Proteomes" id="UP000006469"/>
    </source>
</evidence>
<dbReference type="InterPro" id="IPR036388">
    <property type="entry name" value="WH-like_DNA-bd_sf"/>
</dbReference>
<evidence type="ECO:0000313" key="7">
    <source>
        <dbReference type="Proteomes" id="UP000011603"/>
    </source>
</evidence>
<reference evidence="5 9" key="6">
    <citation type="submission" date="2019-04" db="EMBL/GenBank/DDBJ databases">
        <title>Methylomes of two halophilic Archaea, Haloarcula marismortui and Haloferax mediterranei.</title>
        <authorList>
            <person name="DasSarma S."/>
            <person name="DasSarma P."/>
            <person name="DasSarma S."/>
            <person name="Fomenkov A."/>
            <person name="Vincze T."/>
            <person name="Anton B.P."/>
            <person name="Roberts R.J."/>
        </authorList>
    </citation>
    <scope>NUCLEOTIDE SEQUENCE [LARGE SCALE GENOMIC DNA]</scope>
    <source>
        <strain evidence="5">ATCC 33500</strain>
        <strain evidence="9">ATCC 33500 / DSM 1411 / JCM 8866 / NBRC 14739 / NCIMB 2177 / R-4</strain>
    </source>
</reference>
<dbReference type="InterPro" id="IPR011991">
    <property type="entry name" value="ArsR-like_HTH"/>
</dbReference>
<protein>
    <submittedName>
        <fullName evidence="3">ArsR family transcriptional regulator</fullName>
    </submittedName>
    <submittedName>
        <fullName evidence="2">Transcriptional regulator, ArsR family</fullName>
    </submittedName>
</protein>
<feature type="region of interest" description="Disordered" evidence="1">
    <location>
        <begin position="94"/>
        <end position="124"/>
    </location>
</feature>
<dbReference type="Pfam" id="PF12840">
    <property type="entry name" value="HTH_20"/>
    <property type="match status" value="1"/>
</dbReference>
<dbReference type="CDD" id="cd00090">
    <property type="entry name" value="HTH_ARSR"/>
    <property type="match status" value="1"/>
</dbReference>
<dbReference type="KEGG" id="hme:HFX_2192"/>
<evidence type="ECO:0000313" key="9">
    <source>
        <dbReference type="Proteomes" id="UP000299011"/>
    </source>
</evidence>
<dbReference type="GeneID" id="40154897"/>
<dbReference type="Gene3D" id="1.10.10.10">
    <property type="entry name" value="Winged helix-like DNA-binding domain superfamily/Winged helix DNA-binding domain"/>
    <property type="match status" value="1"/>
</dbReference>
<evidence type="ECO:0000256" key="1">
    <source>
        <dbReference type="SAM" id="MobiDB-lite"/>
    </source>
</evidence>
<dbReference type="PATRIC" id="fig|523841.21.peg.2574"/>
<dbReference type="eggNOG" id="arCOG03067">
    <property type="taxonomic scope" value="Archaea"/>
</dbReference>
<reference evidence="2" key="1">
    <citation type="journal article" date="2012" name="Appl. Environ. Microbiol.">
        <title>Identification of the haloarchaeal phasin (PhaP) that functions in polyhydroxyalkanoate accumulation and granule formation in Haloferax mediterranei.</title>
        <authorList>
            <person name="Cai S."/>
            <person name="Cai L."/>
            <person name="Liu H."/>
            <person name="Liu X."/>
            <person name="Han J."/>
            <person name="Zhou J."/>
            <person name="Xiang H."/>
        </authorList>
    </citation>
    <scope>NUCLEOTIDE SEQUENCE</scope>
    <source>
        <strain evidence="2">CGMCC 1.2087</strain>
    </source>
</reference>
<dbReference type="Proteomes" id="UP000027075">
    <property type="component" value="Chromosome"/>
</dbReference>
<feature type="compositionally biased region" description="Basic and acidic residues" evidence="1">
    <location>
        <begin position="115"/>
        <end position="124"/>
    </location>
</feature>
<dbReference type="EMBL" id="CP007551">
    <property type="protein sequence ID" value="AHZ23260.1"/>
    <property type="molecule type" value="Genomic_DNA"/>
</dbReference>
<dbReference type="EMBL" id="CP039139">
    <property type="protein sequence ID" value="QCQ73878.1"/>
    <property type="molecule type" value="Genomic_DNA"/>
</dbReference>
<dbReference type="InterPro" id="IPR036390">
    <property type="entry name" value="WH_DNA-bd_sf"/>
</dbReference>